<evidence type="ECO:0000256" key="1">
    <source>
        <dbReference type="ARBA" id="ARBA00004109"/>
    </source>
</evidence>
<evidence type="ECO:0000313" key="8">
    <source>
        <dbReference type="Proteomes" id="UP000663843"/>
    </source>
</evidence>
<dbReference type="EMBL" id="CAJMWT010001334">
    <property type="protein sequence ID" value="CAE6393086.1"/>
    <property type="molecule type" value="Genomic_DNA"/>
</dbReference>
<gene>
    <name evidence="7" type="ORF">RDB_LOCUS31665</name>
</gene>
<accession>A0A8H3A4A1</accession>
<dbReference type="InterPro" id="IPR017904">
    <property type="entry name" value="ADF/Cofilin"/>
</dbReference>
<dbReference type="Pfam" id="PF00241">
    <property type="entry name" value="Cofilin_ADF"/>
    <property type="match status" value="1"/>
</dbReference>
<protein>
    <recommendedName>
        <fullName evidence="3">Cofilin</fullName>
    </recommendedName>
    <alternativeName>
        <fullName evidence="5">Actin-depolymerizing factor 1</fullName>
    </alternativeName>
</protein>
<comment type="similarity">
    <text evidence="2">Belongs to the actin-binding proteins ADF family.</text>
</comment>
<dbReference type="CDD" id="cd11286">
    <property type="entry name" value="ADF_cofilin_like"/>
    <property type="match status" value="1"/>
</dbReference>
<dbReference type="GO" id="GO:0030042">
    <property type="term" value="P:actin filament depolymerization"/>
    <property type="evidence" value="ECO:0007669"/>
    <property type="project" value="InterPro"/>
</dbReference>
<dbReference type="InterPro" id="IPR002108">
    <property type="entry name" value="ADF-H"/>
</dbReference>
<keyword evidence="4" id="KW-0009">Actin-binding</keyword>
<dbReference type="SMART" id="SM00102">
    <property type="entry name" value="ADF"/>
    <property type="match status" value="1"/>
</dbReference>
<comment type="subcellular location">
    <subcellularLocation>
        <location evidence="1">Nucleus matrix</location>
    </subcellularLocation>
</comment>
<dbReference type="InterPro" id="IPR029006">
    <property type="entry name" value="ADF-H/Gelsolin-like_dom_sf"/>
</dbReference>
<organism evidence="7 8">
    <name type="scientific">Rhizoctonia solani</name>
    <dbReference type="NCBI Taxonomy" id="456999"/>
    <lineage>
        <taxon>Eukaryota</taxon>
        <taxon>Fungi</taxon>
        <taxon>Dikarya</taxon>
        <taxon>Basidiomycota</taxon>
        <taxon>Agaricomycotina</taxon>
        <taxon>Agaricomycetes</taxon>
        <taxon>Cantharellales</taxon>
        <taxon>Ceratobasidiaceae</taxon>
        <taxon>Rhizoctonia</taxon>
    </lineage>
</organism>
<sequence>SSGVTADSSCLVAYQGMKTGKKTAYIILKLTEDFHSITVDKTSNDNNFDEFIAQLPQTEPRWAVYDFSFEKDGGGKRNKLVFFGWSPESSQIKHKMVYAASREVLRKSLQGTSVEIQVTDLSEISYDICE</sequence>
<dbReference type="GO" id="GO:0016363">
    <property type="term" value="C:nuclear matrix"/>
    <property type="evidence" value="ECO:0007669"/>
    <property type="project" value="UniProtKB-SubCell"/>
</dbReference>
<dbReference type="PANTHER" id="PTHR11913">
    <property type="entry name" value="COFILIN-RELATED"/>
    <property type="match status" value="1"/>
</dbReference>
<evidence type="ECO:0000256" key="4">
    <source>
        <dbReference type="ARBA" id="ARBA00023203"/>
    </source>
</evidence>
<dbReference type="Proteomes" id="UP000663843">
    <property type="component" value="Unassembled WGS sequence"/>
</dbReference>
<evidence type="ECO:0000313" key="7">
    <source>
        <dbReference type="EMBL" id="CAE6393086.1"/>
    </source>
</evidence>
<evidence type="ECO:0000256" key="3">
    <source>
        <dbReference type="ARBA" id="ARBA00015630"/>
    </source>
</evidence>
<comment type="caution">
    <text evidence="7">The sequence shown here is derived from an EMBL/GenBank/DDBJ whole genome shotgun (WGS) entry which is preliminary data.</text>
</comment>
<reference evidence="7" key="1">
    <citation type="submission" date="2021-01" db="EMBL/GenBank/DDBJ databases">
        <authorList>
            <person name="Kaushik A."/>
        </authorList>
    </citation>
    <scope>NUCLEOTIDE SEQUENCE</scope>
    <source>
        <strain evidence="7">AG2-2IIIB</strain>
    </source>
</reference>
<dbReference type="SUPFAM" id="SSF55753">
    <property type="entry name" value="Actin depolymerizing proteins"/>
    <property type="match status" value="1"/>
</dbReference>
<feature type="non-terminal residue" evidence="7">
    <location>
        <position position="1"/>
    </location>
</feature>
<name>A0A8H3A4A1_9AGAM</name>
<evidence type="ECO:0000259" key="6">
    <source>
        <dbReference type="PROSITE" id="PS51263"/>
    </source>
</evidence>
<evidence type="ECO:0000256" key="5">
    <source>
        <dbReference type="ARBA" id="ARBA00032427"/>
    </source>
</evidence>
<dbReference type="GO" id="GO:0015629">
    <property type="term" value="C:actin cytoskeleton"/>
    <property type="evidence" value="ECO:0007669"/>
    <property type="project" value="InterPro"/>
</dbReference>
<dbReference type="AlphaFoldDB" id="A0A8H3A4A1"/>
<dbReference type="GO" id="GO:0003779">
    <property type="term" value="F:actin binding"/>
    <property type="evidence" value="ECO:0007669"/>
    <property type="project" value="UniProtKB-KW"/>
</dbReference>
<evidence type="ECO:0000256" key="2">
    <source>
        <dbReference type="ARBA" id="ARBA00006844"/>
    </source>
</evidence>
<dbReference type="Gene3D" id="3.40.20.10">
    <property type="entry name" value="Severin"/>
    <property type="match status" value="1"/>
</dbReference>
<feature type="domain" description="ADF-H" evidence="6">
    <location>
        <begin position="2"/>
        <end position="130"/>
    </location>
</feature>
<proteinExistence type="inferred from homology"/>
<dbReference type="PROSITE" id="PS51263">
    <property type="entry name" value="ADF_H"/>
    <property type="match status" value="1"/>
</dbReference>